<evidence type="ECO:0000313" key="1">
    <source>
        <dbReference type="EMBL" id="GGR30719.1"/>
    </source>
</evidence>
<organism evidence="1 2">
    <name type="scientific">Deinococcus ruber</name>
    <dbReference type="NCBI Taxonomy" id="1848197"/>
    <lineage>
        <taxon>Bacteria</taxon>
        <taxon>Thermotogati</taxon>
        <taxon>Deinococcota</taxon>
        <taxon>Deinococci</taxon>
        <taxon>Deinococcales</taxon>
        <taxon>Deinococcaceae</taxon>
        <taxon>Deinococcus</taxon>
    </lineage>
</organism>
<dbReference type="GO" id="GO:0030527">
    <property type="term" value="F:structural constituent of chromatin"/>
    <property type="evidence" value="ECO:0007669"/>
    <property type="project" value="InterPro"/>
</dbReference>
<dbReference type="Pfam" id="PF00216">
    <property type="entry name" value="Bac_DNA_binding"/>
    <property type="match status" value="1"/>
</dbReference>
<reference evidence="1" key="1">
    <citation type="journal article" date="2014" name="Int. J. Syst. Evol. Microbiol.">
        <title>Complete genome sequence of Corynebacterium casei LMG S-19264T (=DSM 44701T), isolated from a smear-ripened cheese.</title>
        <authorList>
            <consortium name="US DOE Joint Genome Institute (JGI-PGF)"/>
            <person name="Walter F."/>
            <person name="Albersmeier A."/>
            <person name="Kalinowski J."/>
            <person name="Ruckert C."/>
        </authorList>
    </citation>
    <scope>NUCLEOTIDE SEQUENCE</scope>
    <source>
        <strain evidence="1">JCM 31311</strain>
    </source>
</reference>
<dbReference type="RefSeq" id="WP_189092940.1">
    <property type="nucleotide sequence ID" value="NZ_BMQL01000050.1"/>
</dbReference>
<dbReference type="InterPro" id="IPR000119">
    <property type="entry name" value="Hist_DNA-bd"/>
</dbReference>
<accession>A0A918CNH9</accession>
<proteinExistence type="predicted"/>
<name>A0A918CNH9_9DEIO</name>
<keyword evidence="2" id="KW-1185">Reference proteome</keyword>
<comment type="caution">
    <text evidence="1">The sequence shown here is derived from an EMBL/GenBank/DDBJ whole genome shotgun (WGS) entry which is preliminary data.</text>
</comment>
<sequence length="105" mass="11824">MAQSDRPVAPSRIGRAQLQAQLKLRTAFTADQAEIALDTMVQLIIEHLEVGTDVTLPHLGTFFCAESEKLGRRVTFRPDRNLNKNLRMYAEVVAEATHHLPDDTR</sequence>
<dbReference type="Proteomes" id="UP000603865">
    <property type="component" value="Unassembled WGS sequence"/>
</dbReference>
<evidence type="ECO:0000313" key="2">
    <source>
        <dbReference type="Proteomes" id="UP000603865"/>
    </source>
</evidence>
<dbReference type="SUPFAM" id="SSF47729">
    <property type="entry name" value="IHF-like DNA-binding proteins"/>
    <property type="match status" value="1"/>
</dbReference>
<dbReference type="InterPro" id="IPR010992">
    <property type="entry name" value="IHF-like_DNA-bd_dom_sf"/>
</dbReference>
<gene>
    <name evidence="1" type="ORF">GCM10008957_46840</name>
</gene>
<dbReference type="AlphaFoldDB" id="A0A918CNH9"/>
<dbReference type="EMBL" id="BMQL01000050">
    <property type="protein sequence ID" value="GGR30719.1"/>
    <property type="molecule type" value="Genomic_DNA"/>
</dbReference>
<protein>
    <submittedName>
        <fullName evidence="1">Uncharacterized protein</fullName>
    </submittedName>
</protein>
<reference evidence="1" key="2">
    <citation type="submission" date="2020-09" db="EMBL/GenBank/DDBJ databases">
        <authorList>
            <person name="Sun Q."/>
            <person name="Ohkuma M."/>
        </authorList>
    </citation>
    <scope>NUCLEOTIDE SEQUENCE</scope>
    <source>
        <strain evidence="1">JCM 31311</strain>
    </source>
</reference>
<dbReference type="GO" id="GO:0003677">
    <property type="term" value="F:DNA binding"/>
    <property type="evidence" value="ECO:0007669"/>
    <property type="project" value="InterPro"/>
</dbReference>
<dbReference type="Gene3D" id="4.10.520.10">
    <property type="entry name" value="IHF-like DNA-binding proteins"/>
    <property type="match status" value="1"/>
</dbReference>